<dbReference type="Proteomes" id="UP000822688">
    <property type="component" value="Chromosome 1"/>
</dbReference>
<comment type="caution">
    <text evidence="2">The sequence shown here is derived from an EMBL/GenBank/DDBJ whole genome shotgun (WGS) entry which is preliminary data.</text>
</comment>
<accession>A0A8T0J8S1</accession>
<sequence>MCHGRKQGRMWAKCGRRQVQGKSMAAKSGKSKVRRVSKPKRMDGWPTSVDACGLCAAQDTLAGRQAVGVEGEAAAAAVPLLLLLLLLLMPGPGENWWVLELGLGAGGAEARCEERHRGAVVGFFILRCRFRAARQVERRTPLRRWTRQIR</sequence>
<protein>
    <submittedName>
        <fullName evidence="2">Uncharacterized protein</fullName>
    </submittedName>
</protein>
<evidence type="ECO:0000256" key="1">
    <source>
        <dbReference type="SAM" id="MobiDB-lite"/>
    </source>
</evidence>
<proteinExistence type="predicted"/>
<reference evidence="2" key="1">
    <citation type="submission" date="2020-06" db="EMBL/GenBank/DDBJ databases">
        <title>WGS assembly of Ceratodon purpureus strain R40.</title>
        <authorList>
            <person name="Carey S.B."/>
            <person name="Jenkins J."/>
            <person name="Shu S."/>
            <person name="Lovell J.T."/>
            <person name="Sreedasyam A."/>
            <person name="Maumus F."/>
            <person name="Tiley G.P."/>
            <person name="Fernandez-Pozo N."/>
            <person name="Barry K."/>
            <person name="Chen C."/>
            <person name="Wang M."/>
            <person name="Lipzen A."/>
            <person name="Daum C."/>
            <person name="Saski C.A."/>
            <person name="Payton A.C."/>
            <person name="Mcbreen J.C."/>
            <person name="Conrad R.E."/>
            <person name="Kollar L.M."/>
            <person name="Olsson S."/>
            <person name="Huttunen S."/>
            <person name="Landis J.B."/>
            <person name="Wickett N.J."/>
            <person name="Johnson M.G."/>
            <person name="Rensing S.A."/>
            <person name="Grimwood J."/>
            <person name="Schmutz J."/>
            <person name="Mcdaniel S.F."/>
        </authorList>
    </citation>
    <scope>NUCLEOTIDE SEQUENCE</scope>
    <source>
        <strain evidence="2">R40</strain>
    </source>
</reference>
<organism evidence="2 3">
    <name type="scientific">Ceratodon purpureus</name>
    <name type="common">Fire moss</name>
    <name type="synonym">Dicranum purpureum</name>
    <dbReference type="NCBI Taxonomy" id="3225"/>
    <lineage>
        <taxon>Eukaryota</taxon>
        <taxon>Viridiplantae</taxon>
        <taxon>Streptophyta</taxon>
        <taxon>Embryophyta</taxon>
        <taxon>Bryophyta</taxon>
        <taxon>Bryophytina</taxon>
        <taxon>Bryopsida</taxon>
        <taxon>Dicranidae</taxon>
        <taxon>Pseudoditrichales</taxon>
        <taxon>Ditrichaceae</taxon>
        <taxon>Ceratodon</taxon>
    </lineage>
</organism>
<keyword evidence="3" id="KW-1185">Reference proteome</keyword>
<feature type="region of interest" description="Disordered" evidence="1">
    <location>
        <begin position="23"/>
        <end position="42"/>
    </location>
</feature>
<name>A0A8T0J8S1_CERPU</name>
<feature type="compositionally biased region" description="Basic residues" evidence="1">
    <location>
        <begin position="29"/>
        <end position="39"/>
    </location>
</feature>
<dbReference type="AlphaFoldDB" id="A0A8T0J8S1"/>
<dbReference type="EMBL" id="CM026421">
    <property type="protein sequence ID" value="KAG0591369.1"/>
    <property type="molecule type" value="Genomic_DNA"/>
</dbReference>
<evidence type="ECO:0000313" key="2">
    <source>
        <dbReference type="EMBL" id="KAG0591369.1"/>
    </source>
</evidence>
<evidence type="ECO:0000313" key="3">
    <source>
        <dbReference type="Proteomes" id="UP000822688"/>
    </source>
</evidence>
<gene>
    <name evidence="2" type="ORF">KC19_1G170900</name>
</gene>